<gene>
    <name evidence="1" type="ORF">PTRG_09535</name>
</gene>
<dbReference type="OrthoDB" id="3682662at2759"/>
<dbReference type="EMBL" id="DS231625">
    <property type="protein sequence ID" value="EDU42586.1"/>
    <property type="molecule type" value="Genomic_DNA"/>
</dbReference>
<evidence type="ECO:0000313" key="1">
    <source>
        <dbReference type="EMBL" id="EDU42586.1"/>
    </source>
</evidence>
<name>B2WHS6_PYRTR</name>
<sequence>MSPSSPHTNPHHIPRTALLSKILSVVLPSQYSTISTRFSKIARLHHSTRHDPLATDRADALNALRVELGIFEKNLSDYTDLVDGINIMDIAELYVVAGMRRREALEMAKANREGLEGSLGVMGKRVREVRTGLRSWSCLRV</sequence>
<proteinExistence type="predicted"/>
<reference evidence="2" key="1">
    <citation type="journal article" date="2013" name="G3 (Bethesda)">
        <title>Comparative genomics of a plant-pathogenic fungus, Pyrenophora tritici-repentis, reveals transduplication and the impact of repeat elements on pathogenicity and population divergence.</title>
        <authorList>
            <person name="Manning V.A."/>
            <person name="Pandelova I."/>
            <person name="Dhillon B."/>
            <person name="Wilhelm L.J."/>
            <person name="Goodwin S.B."/>
            <person name="Berlin A.M."/>
            <person name="Figueroa M."/>
            <person name="Freitag M."/>
            <person name="Hane J.K."/>
            <person name="Henrissat B."/>
            <person name="Holman W.H."/>
            <person name="Kodira C.D."/>
            <person name="Martin J."/>
            <person name="Oliver R.P."/>
            <person name="Robbertse B."/>
            <person name="Schackwitz W."/>
            <person name="Schwartz D.C."/>
            <person name="Spatafora J.W."/>
            <person name="Turgeon B.G."/>
            <person name="Yandava C."/>
            <person name="Young S."/>
            <person name="Zhou S."/>
            <person name="Zeng Q."/>
            <person name="Grigoriev I.V."/>
            <person name="Ma L.-J."/>
            <person name="Ciuffetti L.M."/>
        </authorList>
    </citation>
    <scope>NUCLEOTIDE SEQUENCE [LARGE SCALE GENOMIC DNA]</scope>
    <source>
        <strain evidence="2">Pt-1C-BFP</strain>
    </source>
</reference>
<evidence type="ECO:0000313" key="2">
    <source>
        <dbReference type="Proteomes" id="UP000001471"/>
    </source>
</evidence>
<dbReference type="HOGENOM" id="CLU_1928898_0_0_1"/>
<dbReference type="InParanoid" id="B2WHS6"/>
<dbReference type="OMA" id="LHHEAKS"/>
<dbReference type="Proteomes" id="UP000001471">
    <property type="component" value="Unassembled WGS sequence"/>
</dbReference>
<accession>B2WHS6</accession>
<protein>
    <submittedName>
        <fullName evidence="1">Uncharacterized protein</fullName>
    </submittedName>
</protein>
<dbReference type="AlphaFoldDB" id="B2WHS6"/>
<organism evidence="1 2">
    <name type="scientific">Pyrenophora tritici-repentis (strain Pt-1C-BFP)</name>
    <name type="common">Wheat tan spot fungus</name>
    <name type="synonym">Drechslera tritici-repentis</name>
    <dbReference type="NCBI Taxonomy" id="426418"/>
    <lineage>
        <taxon>Eukaryota</taxon>
        <taxon>Fungi</taxon>
        <taxon>Dikarya</taxon>
        <taxon>Ascomycota</taxon>
        <taxon>Pezizomycotina</taxon>
        <taxon>Dothideomycetes</taxon>
        <taxon>Pleosporomycetidae</taxon>
        <taxon>Pleosporales</taxon>
        <taxon>Pleosporineae</taxon>
        <taxon>Pleosporaceae</taxon>
        <taxon>Pyrenophora</taxon>
    </lineage>
</organism>